<sequence>MLVLDRELVLPADCLPLAAELAGVSLPAALSPDPLWRDPDEARHYRDTAVQNLAEHGTWGRGGPREDFMQTMTVLCRGASELSATVESRPKHHYRLVVAATGTDAILACHVPASGQVLLRPARPEALAEELISELPTLPPATGPAMSVPEPDLRHAAKGTPARRDVRRVLDVTMLPRTGAGQITATVRDRLGRRRSNSDTCTYYDTQQGRYLFSISKEPGHDRHINVTPARPETMTAQLRALLDNLH</sequence>
<dbReference type="Proteomes" id="UP000243542">
    <property type="component" value="Unassembled WGS sequence"/>
</dbReference>
<evidence type="ECO:0000313" key="6">
    <source>
        <dbReference type="EMBL" id="PFG47574.1"/>
    </source>
</evidence>
<organism evidence="6 7">
    <name type="scientific">Amycolatopsis sulphurea</name>
    <dbReference type="NCBI Taxonomy" id="76022"/>
    <lineage>
        <taxon>Bacteria</taxon>
        <taxon>Bacillati</taxon>
        <taxon>Actinomycetota</taxon>
        <taxon>Actinomycetes</taxon>
        <taxon>Pseudonocardiales</taxon>
        <taxon>Pseudonocardiaceae</taxon>
        <taxon>Amycolatopsis</taxon>
    </lineage>
</organism>
<name>A0A2A9F8A7_9PSEU</name>
<dbReference type="RefSeq" id="WP_098511528.1">
    <property type="nucleotide sequence ID" value="NZ_JBIAKZ010000066.1"/>
</dbReference>
<accession>A0A2A9F8A7</accession>
<dbReference type="AlphaFoldDB" id="A0A2A9F8A7"/>
<dbReference type="InterPro" id="IPR025734">
    <property type="entry name" value="EspG"/>
</dbReference>
<comment type="caution">
    <text evidence="6">The sequence shown here is derived from an EMBL/GenBank/DDBJ whole genome shotgun (WGS) entry which is preliminary data.</text>
</comment>
<evidence type="ECO:0000256" key="2">
    <source>
        <dbReference type="ARBA" id="ARBA00006411"/>
    </source>
</evidence>
<protein>
    <submittedName>
        <fullName evidence="6">ESAT-6 protein secretion system EspG family protein</fullName>
    </submittedName>
</protein>
<keyword evidence="4" id="KW-0143">Chaperone</keyword>
<evidence type="ECO:0000256" key="4">
    <source>
        <dbReference type="ARBA" id="ARBA00023186"/>
    </source>
</evidence>
<evidence type="ECO:0000313" key="7">
    <source>
        <dbReference type="Proteomes" id="UP000243542"/>
    </source>
</evidence>
<evidence type="ECO:0000256" key="1">
    <source>
        <dbReference type="ARBA" id="ARBA00004496"/>
    </source>
</evidence>
<evidence type="ECO:0000256" key="3">
    <source>
        <dbReference type="ARBA" id="ARBA00022490"/>
    </source>
</evidence>
<comment type="subcellular location">
    <subcellularLocation>
        <location evidence="1">Cytoplasm</location>
    </subcellularLocation>
</comment>
<keyword evidence="3" id="KW-0963">Cytoplasm</keyword>
<feature type="region of interest" description="Disordered" evidence="5">
    <location>
        <begin position="136"/>
        <end position="162"/>
    </location>
</feature>
<dbReference type="EMBL" id="PDJK01000002">
    <property type="protein sequence ID" value="PFG47574.1"/>
    <property type="molecule type" value="Genomic_DNA"/>
</dbReference>
<reference evidence="6 7" key="1">
    <citation type="submission" date="2017-10" db="EMBL/GenBank/DDBJ databases">
        <title>Sequencing the genomes of 1000 actinobacteria strains.</title>
        <authorList>
            <person name="Klenk H.-P."/>
        </authorList>
    </citation>
    <scope>NUCLEOTIDE SEQUENCE [LARGE SCALE GENOMIC DNA]</scope>
    <source>
        <strain evidence="6 7">DSM 46092</strain>
    </source>
</reference>
<evidence type="ECO:0000256" key="5">
    <source>
        <dbReference type="SAM" id="MobiDB-lite"/>
    </source>
</evidence>
<comment type="similarity">
    <text evidence="2">Belongs to the EspG family.</text>
</comment>
<keyword evidence="7" id="KW-1185">Reference proteome</keyword>
<proteinExistence type="inferred from homology"/>
<gene>
    <name evidence="6" type="ORF">ATK36_2620</name>
</gene>
<dbReference type="Pfam" id="PF14011">
    <property type="entry name" value="ESX-1_EspG"/>
    <property type="match status" value="1"/>
</dbReference>